<dbReference type="GO" id="GO:0032259">
    <property type="term" value="P:methylation"/>
    <property type="evidence" value="ECO:0007669"/>
    <property type="project" value="UniProtKB-KW"/>
</dbReference>
<dbReference type="OrthoDB" id="9439903at2759"/>
<gene>
    <name evidence="10" type="ORF">DAT39_018403</name>
</gene>
<feature type="compositionally biased region" description="Basic and acidic residues" evidence="8">
    <location>
        <begin position="58"/>
        <end position="75"/>
    </location>
</feature>
<reference evidence="10" key="1">
    <citation type="submission" date="2020-07" db="EMBL/GenBank/DDBJ databases">
        <title>Clarias magur genome sequencing, assembly and annotation.</title>
        <authorList>
            <person name="Kushwaha B."/>
            <person name="Kumar R."/>
            <person name="Das P."/>
            <person name="Joshi C.G."/>
            <person name="Kumar D."/>
            <person name="Nagpure N.S."/>
            <person name="Pandey M."/>
            <person name="Agarwal S."/>
            <person name="Srivastava S."/>
            <person name="Singh M."/>
            <person name="Sahoo L."/>
            <person name="Jayasankar P."/>
            <person name="Meher P.K."/>
            <person name="Koringa P.G."/>
            <person name="Iquebal M.A."/>
            <person name="Das S.P."/>
            <person name="Bit A."/>
            <person name="Patnaik S."/>
            <person name="Patel N."/>
            <person name="Shah T.M."/>
            <person name="Hinsu A."/>
            <person name="Jena J.K."/>
        </authorList>
    </citation>
    <scope>NUCLEOTIDE SEQUENCE</scope>
    <source>
        <strain evidence="10">CIFAMagur01</strain>
        <tissue evidence="10">Testis</tissue>
    </source>
</reference>
<sequence length="347" mass="39347">MSSAADRWRSSRKSQAPDPAPSQLCEDVKTVTSDGGTSTWSEVCVKKEETQELNISSHGDDLDTKPEDISIKEEDPGVFNKGETVPVGAHFGLYQGELVDREETMNSEYSWVRSENVKTETSDEGNEVSEVCVMKEETPELNIYSHGDDLDTTPDVISIKEEDPDTDDHLYCEICKSFFFNKCEVHGSSLFIPDTSVPMGVSDRARRTLPPGLEIQESSIPDAGLGVFNKGETVPVGAHFGPYQGELVDREEAINSEYSWVISKSWQSEEYIDGKREMYANWMRYVNCARNDEEQNLVAFQYRGEILYRCCRPIDPGQELLVWYEEEYAKDLSPVFEHLWNKKCSTH</sequence>
<feature type="domain" description="SET" evidence="9">
    <location>
        <begin position="211"/>
        <end position="325"/>
    </location>
</feature>
<evidence type="ECO:0000256" key="8">
    <source>
        <dbReference type="SAM" id="MobiDB-lite"/>
    </source>
</evidence>
<feature type="compositionally biased region" description="Polar residues" evidence="8">
    <location>
        <begin position="30"/>
        <end position="41"/>
    </location>
</feature>
<protein>
    <submittedName>
        <fullName evidence="10">Histone-lysine N-methyltransferase PRDM9-like</fullName>
    </submittedName>
</protein>
<evidence type="ECO:0000313" key="10">
    <source>
        <dbReference type="EMBL" id="KAF5891895.1"/>
    </source>
</evidence>
<dbReference type="SUPFAM" id="SSF82199">
    <property type="entry name" value="SET domain"/>
    <property type="match status" value="1"/>
</dbReference>
<name>A0A8J4TAY5_CLAMG</name>
<dbReference type="Proteomes" id="UP000727407">
    <property type="component" value="Unassembled WGS sequence"/>
</dbReference>
<dbReference type="InterPro" id="IPR044417">
    <property type="entry name" value="PRDM7_9_PR-SET"/>
</dbReference>
<dbReference type="InterPro" id="IPR001214">
    <property type="entry name" value="SET_dom"/>
</dbReference>
<feature type="region of interest" description="Disordered" evidence="8">
    <location>
        <begin position="1"/>
        <end position="83"/>
    </location>
</feature>
<feature type="non-terminal residue" evidence="10">
    <location>
        <position position="1"/>
    </location>
</feature>
<accession>A0A8J4TAY5</accession>
<dbReference type="EMBL" id="QNUK01000543">
    <property type="protein sequence ID" value="KAF5891895.1"/>
    <property type="molecule type" value="Genomic_DNA"/>
</dbReference>
<keyword evidence="5" id="KW-0805">Transcription regulation</keyword>
<evidence type="ECO:0000313" key="11">
    <source>
        <dbReference type="Proteomes" id="UP000727407"/>
    </source>
</evidence>
<dbReference type="PANTHER" id="PTHR16515">
    <property type="entry name" value="PR DOMAIN ZINC FINGER PROTEIN"/>
    <property type="match status" value="1"/>
</dbReference>
<evidence type="ECO:0000256" key="7">
    <source>
        <dbReference type="ARBA" id="ARBA00023242"/>
    </source>
</evidence>
<dbReference type="Gene3D" id="2.170.270.10">
    <property type="entry name" value="SET domain"/>
    <property type="match status" value="2"/>
</dbReference>
<dbReference type="PANTHER" id="PTHR16515:SF45">
    <property type="entry name" value="HISTONE-LYSINE N-METHYLTRANSFERASE PRDM9"/>
    <property type="match status" value="1"/>
</dbReference>
<dbReference type="PROSITE" id="PS50280">
    <property type="entry name" value="SET"/>
    <property type="match status" value="1"/>
</dbReference>
<evidence type="ECO:0000256" key="2">
    <source>
        <dbReference type="ARBA" id="ARBA00022603"/>
    </source>
</evidence>
<dbReference type="SMART" id="SM00317">
    <property type="entry name" value="SET"/>
    <property type="match status" value="1"/>
</dbReference>
<dbReference type="InterPro" id="IPR046341">
    <property type="entry name" value="SET_dom_sf"/>
</dbReference>
<evidence type="ECO:0000256" key="4">
    <source>
        <dbReference type="ARBA" id="ARBA00022691"/>
    </source>
</evidence>
<evidence type="ECO:0000256" key="5">
    <source>
        <dbReference type="ARBA" id="ARBA00023015"/>
    </source>
</evidence>
<keyword evidence="2" id="KW-0489">Methyltransferase</keyword>
<evidence type="ECO:0000259" key="9">
    <source>
        <dbReference type="PROSITE" id="PS50280"/>
    </source>
</evidence>
<organism evidence="10 11">
    <name type="scientific">Clarias magur</name>
    <name type="common">Asian catfish</name>
    <name type="synonym">Macropteronotus magur</name>
    <dbReference type="NCBI Taxonomy" id="1594786"/>
    <lineage>
        <taxon>Eukaryota</taxon>
        <taxon>Metazoa</taxon>
        <taxon>Chordata</taxon>
        <taxon>Craniata</taxon>
        <taxon>Vertebrata</taxon>
        <taxon>Euteleostomi</taxon>
        <taxon>Actinopterygii</taxon>
        <taxon>Neopterygii</taxon>
        <taxon>Teleostei</taxon>
        <taxon>Ostariophysi</taxon>
        <taxon>Siluriformes</taxon>
        <taxon>Clariidae</taxon>
        <taxon>Clarias</taxon>
    </lineage>
</organism>
<dbReference type="GO" id="GO:0010468">
    <property type="term" value="P:regulation of gene expression"/>
    <property type="evidence" value="ECO:0007669"/>
    <property type="project" value="TreeGrafter"/>
</dbReference>
<keyword evidence="3" id="KW-0808">Transferase</keyword>
<comment type="subcellular location">
    <subcellularLocation>
        <location evidence="1">Nucleus</location>
    </subcellularLocation>
</comment>
<keyword evidence="7" id="KW-0539">Nucleus</keyword>
<evidence type="ECO:0000256" key="6">
    <source>
        <dbReference type="ARBA" id="ARBA00023163"/>
    </source>
</evidence>
<dbReference type="InterPro" id="IPR050331">
    <property type="entry name" value="Zinc_finger"/>
</dbReference>
<evidence type="ECO:0000256" key="1">
    <source>
        <dbReference type="ARBA" id="ARBA00004123"/>
    </source>
</evidence>
<dbReference type="Pfam" id="PF21549">
    <property type="entry name" value="PRDM2_PR"/>
    <property type="match status" value="1"/>
</dbReference>
<dbReference type="GO" id="GO:0042054">
    <property type="term" value="F:histone methyltransferase activity"/>
    <property type="evidence" value="ECO:0007669"/>
    <property type="project" value="InterPro"/>
</dbReference>
<proteinExistence type="predicted"/>
<dbReference type="AlphaFoldDB" id="A0A8J4TAY5"/>
<evidence type="ECO:0000256" key="3">
    <source>
        <dbReference type="ARBA" id="ARBA00022679"/>
    </source>
</evidence>
<dbReference type="CDD" id="cd19193">
    <property type="entry name" value="PR-SET_PRDM7_9"/>
    <property type="match status" value="1"/>
</dbReference>
<keyword evidence="4" id="KW-0949">S-adenosyl-L-methionine</keyword>
<keyword evidence="6" id="KW-0804">Transcription</keyword>
<dbReference type="GO" id="GO:0005634">
    <property type="term" value="C:nucleus"/>
    <property type="evidence" value="ECO:0007669"/>
    <property type="project" value="UniProtKB-SubCell"/>
</dbReference>
<comment type="caution">
    <text evidence="10">The sequence shown here is derived from an EMBL/GenBank/DDBJ whole genome shotgun (WGS) entry which is preliminary data.</text>
</comment>
<keyword evidence="11" id="KW-1185">Reference proteome</keyword>